<feature type="transmembrane region" description="Helical" evidence="17">
    <location>
        <begin position="51"/>
        <end position="74"/>
    </location>
</feature>
<keyword evidence="8 17" id="KW-1133">Transmembrane helix</keyword>
<evidence type="ECO:0000256" key="2">
    <source>
        <dbReference type="ARBA" id="ARBA00000618"/>
    </source>
</evidence>
<gene>
    <name evidence="19" type="ORF">AAFF_G00425520</name>
</gene>
<feature type="transmembrane region" description="Helical" evidence="17">
    <location>
        <begin position="94"/>
        <end position="116"/>
    </location>
</feature>
<evidence type="ECO:0000256" key="16">
    <source>
        <dbReference type="RuleBase" id="RU003346"/>
    </source>
</evidence>
<evidence type="ECO:0000256" key="13">
    <source>
        <dbReference type="ARBA" id="ARBA00067382"/>
    </source>
</evidence>
<evidence type="ECO:0000256" key="12">
    <source>
        <dbReference type="ARBA" id="ARBA00059062"/>
    </source>
</evidence>
<dbReference type="Proteomes" id="UP001221898">
    <property type="component" value="Unassembled WGS sequence"/>
</dbReference>
<evidence type="ECO:0000256" key="6">
    <source>
        <dbReference type="ARBA" id="ARBA00022475"/>
    </source>
</evidence>
<evidence type="ECO:0000313" key="20">
    <source>
        <dbReference type="Proteomes" id="UP001221898"/>
    </source>
</evidence>
<dbReference type="CDD" id="cd17433">
    <property type="entry name" value="MFS_GLUT8_Class3"/>
    <property type="match status" value="1"/>
</dbReference>
<accession>A0AAD7X038</accession>
<dbReference type="PRINTS" id="PR00171">
    <property type="entry name" value="SUGRTRNSPORT"/>
</dbReference>
<dbReference type="Gene3D" id="1.20.1250.20">
    <property type="entry name" value="MFS general substrate transporter like domains"/>
    <property type="match status" value="1"/>
</dbReference>
<dbReference type="InterPro" id="IPR005828">
    <property type="entry name" value="MFS_sugar_transport-like"/>
</dbReference>
<feature type="transmembrane region" description="Helical" evidence="17">
    <location>
        <begin position="401"/>
        <end position="427"/>
    </location>
</feature>
<comment type="caution">
    <text evidence="19">The sequence shown here is derived from an EMBL/GenBank/DDBJ whole genome shotgun (WGS) entry which is preliminary data.</text>
</comment>
<evidence type="ECO:0000313" key="19">
    <source>
        <dbReference type="EMBL" id="KAJ8415572.1"/>
    </source>
</evidence>
<dbReference type="InterPro" id="IPR050549">
    <property type="entry name" value="MFS_Trehalose_Transporter"/>
</dbReference>
<dbReference type="InterPro" id="IPR003663">
    <property type="entry name" value="Sugar/inositol_transpt"/>
</dbReference>
<feature type="transmembrane region" description="Helical" evidence="17">
    <location>
        <begin position="325"/>
        <end position="345"/>
    </location>
</feature>
<protein>
    <recommendedName>
        <fullName evidence="13">Solute carrier family 2, facilitated glucose transporter member 8</fullName>
    </recommendedName>
    <alternativeName>
        <fullName evidence="14">Glucose transporter type 8</fullName>
    </alternativeName>
    <alternativeName>
        <fullName evidence="15">Glucose transporter type X1</fullName>
    </alternativeName>
</protein>
<dbReference type="InterPro" id="IPR005829">
    <property type="entry name" value="Sugar_transporter_CS"/>
</dbReference>
<keyword evidence="7 17" id="KW-0812">Transmembrane</keyword>
<organism evidence="19 20">
    <name type="scientific">Aldrovandia affinis</name>
    <dbReference type="NCBI Taxonomy" id="143900"/>
    <lineage>
        <taxon>Eukaryota</taxon>
        <taxon>Metazoa</taxon>
        <taxon>Chordata</taxon>
        <taxon>Craniata</taxon>
        <taxon>Vertebrata</taxon>
        <taxon>Euteleostomi</taxon>
        <taxon>Actinopterygii</taxon>
        <taxon>Neopterygii</taxon>
        <taxon>Teleostei</taxon>
        <taxon>Notacanthiformes</taxon>
        <taxon>Halosauridae</taxon>
        <taxon>Aldrovandia</taxon>
    </lineage>
</organism>
<sequence length="509" mass="55814">MVVCSVMCEKEDCGMDHADESRPLLDSDNGGRTEEKSEQDIYFEKVSNRKLYLATFSAVLGPLSFGFVLGYSSPAIPDLCKISNPRLQLDTDQASWFGSVVTLGAALGGVLGGWIVDRIGRKLSLMFCSMPYIFGFAIIIAAQNVWMLYVGRILTGIASGVTSLVVPLYISEISHARVRGTVGTCVQLMVVSGIMGAYAAGLALDWRWLAVTCSVPPTFMLVLMCFMPETPRFLLSRGKRREAEESLRFLRGPHAAVEWECDQIEGASREQGHRLQLSDLRDPGVYRPLAVGALMMLYQQFTGINAIMFYAESIFEDANFKSSDVATVIVAVIQVIFTTIAAMIMDRAGRKVLLILSGIAMSVSTGVFGVYFKLTSTLSTNSSDPKFLILAQMEPHDPHQLAWIALASMGLFIAGFALGWGPTPWLVMSEIFPVHVRGVASALCVLINWTAAFIVTKTFQDLMELLGSYGIFWLFSGLCALNVLFTIFCVPETKGKTLEQIQAHFQGTD</sequence>
<evidence type="ECO:0000256" key="14">
    <source>
        <dbReference type="ARBA" id="ARBA00077395"/>
    </source>
</evidence>
<dbReference type="PANTHER" id="PTHR48021:SF18">
    <property type="entry name" value="SOLUTE CARRIER FAMILY 2, FACILITATED GLUCOSE TRANSPORTER MEMBER 8"/>
    <property type="match status" value="1"/>
</dbReference>
<feature type="transmembrane region" description="Helical" evidence="17">
    <location>
        <begin position="123"/>
        <end position="143"/>
    </location>
</feature>
<comment type="similarity">
    <text evidence="5">Belongs to the major facilitator superfamily. Sugar transporter (TC 2.A.1.1) family. Glucose transporter subfamily.</text>
</comment>
<evidence type="ECO:0000256" key="1">
    <source>
        <dbReference type="ARBA" id="ARBA00000590"/>
    </source>
</evidence>
<dbReference type="Pfam" id="PF00083">
    <property type="entry name" value="Sugar_tr"/>
    <property type="match status" value="1"/>
</dbReference>
<comment type="subcellular location">
    <subcellularLocation>
        <location evidence="4">Cell membrane</location>
        <topology evidence="4">Multi-pass membrane protein</topology>
    </subcellularLocation>
</comment>
<keyword evidence="20" id="KW-1185">Reference proteome</keyword>
<dbReference type="GO" id="GO:0005886">
    <property type="term" value="C:plasma membrane"/>
    <property type="evidence" value="ECO:0007669"/>
    <property type="project" value="UniProtKB-SubCell"/>
</dbReference>
<dbReference type="GO" id="GO:0033300">
    <property type="term" value="F:dehydroascorbic acid transmembrane transporter activity"/>
    <property type="evidence" value="ECO:0007669"/>
    <property type="project" value="UniProtKB-ARBA"/>
</dbReference>
<evidence type="ECO:0000256" key="5">
    <source>
        <dbReference type="ARBA" id="ARBA00007004"/>
    </source>
</evidence>
<evidence type="ECO:0000256" key="8">
    <source>
        <dbReference type="ARBA" id="ARBA00022989"/>
    </source>
</evidence>
<evidence type="ECO:0000259" key="18">
    <source>
        <dbReference type="PROSITE" id="PS50850"/>
    </source>
</evidence>
<keyword evidence="10" id="KW-0325">Glycoprotein</keyword>
<feature type="transmembrane region" description="Helical" evidence="17">
    <location>
        <begin position="206"/>
        <end position="227"/>
    </location>
</feature>
<dbReference type="PANTHER" id="PTHR48021">
    <property type="match status" value="1"/>
</dbReference>
<comment type="catalytic activity">
    <reaction evidence="1">
        <text>D-fructose(out) = D-fructose(in)</text>
        <dbReference type="Rhea" id="RHEA:60372"/>
        <dbReference type="ChEBI" id="CHEBI:37721"/>
    </reaction>
</comment>
<evidence type="ECO:0000256" key="9">
    <source>
        <dbReference type="ARBA" id="ARBA00023136"/>
    </source>
</evidence>
<comment type="function">
    <text evidence="12">Insulin-regulated facilitative hexose transporter that mediates the transport of glucose and fructose. Facilitates hepatic influx of dietary trehalose, which in turn inhibits glucose and fructose influx triggering a starvation signal and hepatic autophagy through activation of AMPK and ULK1. Also able to mediate the transport of dehydroascorbate.</text>
</comment>
<keyword evidence="6" id="KW-1003">Cell membrane</keyword>
<evidence type="ECO:0000256" key="3">
    <source>
        <dbReference type="ARBA" id="ARBA00001787"/>
    </source>
</evidence>
<feature type="transmembrane region" description="Helical" evidence="17">
    <location>
        <begin position="289"/>
        <end position="310"/>
    </location>
</feature>
<proteinExistence type="inferred from homology"/>
<dbReference type="GO" id="GO:1904659">
    <property type="term" value="P:D-glucose transmembrane transport"/>
    <property type="evidence" value="ECO:0007669"/>
    <property type="project" value="TreeGrafter"/>
</dbReference>
<evidence type="ECO:0000256" key="15">
    <source>
        <dbReference type="ARBA" id="ARBA00080242"/>
    </source>
</evidence>
<dbReference type="AlphaFoldDB" id="A0AAD7X038"/>
<evidence type="ECO:0000256" key="10">
    <source>
        <dbReference type="ARBA" id="ARBA00023180"/>
    </source>
</evidence>
<feature type="transmembrane region" description="Helical" evidence="17">
    <location>
        <begin position="149"/>
        <end position="170"/>
    </location>
</feature>
<dbReference type="SUPFAM" id="SSF103473">
    <property type="entry name" value="MFS general substrate transporter"/>
    <property type="match status" value="1"/>
</dbReference>
<evidence type="ECO:0000256" key="17">
    <source>
        <dbReference type="SAM" id="Phobius"/>
    </source>
</evidence>
<evidence type="ECO:0000256" key="11">
    <source>
        <dbReference type="ARBA" id="ARBA00052140"/>
    </source>
</evidence>
<dbReference type="NCBIfam" id="TIGR00879">
    <property type="entry name" value="SP"/>
    <property type="match status" value="1"/>
</dbReference>
<feature type="transmembrane region" description="Helical" evidence="17">
    <location>
        <begin position="182"/>
        <end position="200"/>
    </location>
</feature>
<keyword evidence="9 17" id="KW-0472">Membrane</keyword>
<dbReference type="PROSITE" id="PS00217">
    <property type="entry name" value="SUGAR_TRANSPORT_2"/>
    <property type="match status" value="1"/>
</dbReference>
<feature type="domain" description="Major facilitator superfamily (MFS) profile" evidence="18">
    <location>
        <begin position="50"/>
        <end position="494"/>
    </location>
</feature>
<feature type="transmembrane region" description="Helical" evidence="17">
    <location>
        <begin position="352"/>
        <end position="372"/>
    </location>
</feature>
<dbReference type="InterPro" id="IPR036259">
    <property type="entry name" value="MFS_trans_sf"/>
</dbReference>
<comment type="catalytic activity">
    <reaction evidence="3">
        <text>L-dehydroascorbate(out) = L-dehydroascorbate(in)</text>
        <dbReference type="Rhea" id="RHEA:60380"/>
        <dbReference type="ChEBI" id="CHEBI:58539"/>
    </reaction>
</comment>
<dbReference type="PROSITE" id="PS50850">
    <property type="entry name" value="MFS"/>
    <property type="match status" value="1"/>
</dbReference>
<keyword evidence="16" id="KW-0813">Transport</keyword>
<dbReference type="PROSITE" id="PS00216">
    <property type="entry name" value="SUGAR_TRANSPORT_1"/>
    <property type="match status" value="2"/>
</dbReference>
<comment type="catalytic activity">
    <reaction evidence="11">
        <text>alpha,alpha-trehalose(in) = alpha,alpha-trehalose(out)</text>
        <dbReference type="Rhea" id="RHEA:17629"/>
        <dbReference type="ChEBI" id="CHEBI:16551"/>
    </reaction>
</comment>
<feature type="transmembrane region" description="Helical" evidence="17">
    <location>
        <begin position="439"/>
        <end position="459"/>
    </location>
</feature>
<name>A0AAD7X038_9TELE</name>
<comment type="catalytic activity">
    <reaction evidence="2">
        <text>D-glucose(out) = D-glucose(in)</text>
        <dbReference type="Rhea" id="RHEA:60376"/>
        <dbReference type="ChEBI" id="CHEBI:4167"/>
    </reaction>
</comment>
<evidence type="ECO:0000256" key="4">
    <source>
        <dbReference type="ARBA" id="ARBA00004651"/>
    </source>
</evidence>
<reference evidence="19" key="1">
    <citation type="journal article" date="2023" name="Science">
        <title>Genome structures resolve the early diversification of teleost fishes.</title>
        <authorList>
            <person name="Parey E."/>
            <person name="Louis A."/>
            <person name="Montfort J."/>
            <person name="Bouchez O."/>
            <person name="Roques C."/>
            <person name="Iampietro C."/>
            <person name="Lluch J."/>
            <person name="Castinel A."/>
            <person name="Donnadieu C."/>
            <person name="Desvignes T."/>
            <person name="Floi Bucao C."/>
            <person name="Jouanno E."/>
            <person name="Wen M."/>
            <person name="Mejri S."/>
            <person name="Dirks R."/>
            <person name="Jansen H."/>
            <person name="Henkel C."/>
            <person name="Chen W.J."/>
            <person name="Zahm M."/>
            <person name="Cabau C."/>
            <person name="Klopp C."/>
            <person name="Thompson A.W."/>
            <person name="Robinson-Rechavi M."/>
            <person name="Braasch I."/>
            <person name="Lecointre G."/>
            <person name="Bobe J."/>
            <person name="Postlethwait J.H."/>
            <person name="Berthelot C."/>
            <person name="Roest Crollius H."/>
            <person name="Guiguen Y."/>
        </authorList>
    </citation>
    <scope>NUCLEOTIDE SEQUENCE</scope>
    <source>
        <strain evidence="19">NC1722</strain>
    </source>
</reference>
<feature type="transmembrane region" description="Helical" evidence="17">
    <location>
        <begin position="471"/>
        <end position="490"/>
    </location>
</feature>
<dbReference type="EMBL" id="JAINUG010000009">
    <property type="protein sequence ID" value="KAJ8415572.1"/>
    <property type="molecule type" value="Genomic_DNA"/>
</dbReference>
<dbReference type="InterPro" id="IPR020846">
    <property type="entry name" value="MFS_dom"/>
</dbReference>
<dbReference type="FunFam" id="1.20.1250.20:FF:000055">
    <property type="entry name" value="Facilitated trehalose transporter Tret1-2 homolog"/>
    <property type="match status" value="1"/>
</dbReference>
<evidence type="ECO:0000256" key="7">
    <source>
        <dbReference type="ARBA" id="ARBA00022692"/>
    </source>
</evidence>